<gene>
    <name evidence="1" type="ORF">BV22DRAFT_1051623</name>
</gene>
<evidence type="ECO:0000313" key="2">
    <source>
        <dbReference type="Proteomes" id="UP000790709"/>
    </source>
</evidence>
<sequence length="967" mass="105901">MGRPRLYNTPEEKANASRTWRQTYYQKNRDRISARAALRYQKKLLASGDKVAAIAARPVDTCTVTPETVPQSPGCGLSTSQQVQVLERSLYECLGQPLSCYFDNLYVDLITASANNDTLDSISNDLKRLEQVEMNTRAVEADALQACGIATLPTQLDEFSARLRDITKAVEELWCFAAMFSENTETALVHRGRTMPGGKKWSTPEQEQFLRERLPKYRDYGVSKNYAGFWAETNEAFFLRWPAQESAFPALEVPLVPTDANDARDVTPAIVLSAEQETLLAKHITTRKKQIQSWFRWQTNASRLARSSGTRSVLDKLEIYSHIYYDKHVKVDADAAIAEERITNRGPKLAKRKAVTKIKFAQEDDAVKAEVEEKYKEELAKYQKARERAASGEVEELDDSTKIKAFRELGPHLDRVFSYLSHMTGGMKFSVLAGGRDPTNEQKIVVMDYHIGETEAGSEFPACYPEFSRVQSAFLEFVHRSVAHDDVRRAEAASNISNSEDGSDDGSEEGEGPSAGAEFWQTERDGGEGCSEQPTLTNEGVVLLPGLESDALHTNAGGNAFPEGNGLLTTHSGAGNSTTSAATVELSAILDGSFPLDLDGFDFSSMSSGLVDSMMADLPPINGLRGDGFAGGPDDIQGDAVAANETTGLNTTFLADLFSDKIPDWMTMPPPFASSTTSLDSSSPACPSPSPTLLFPYTSAQPAPHSDPLPSTPPENPLSLSLTESVAASPVQHATDAPPVPQPQAIASAVVDPELQAHPPVVTNEPTVLRRGARQRAPSNRDEILNAIGGPTPRPRAPGKENRPPGQVNSRRKRGDDGDEEISQNIPLVFCCFVLSIAMILPLDNAVDYSALGRAVVDLKKILGFRIMPGDMVSIDQLQKQQAGPACFCCLVDRHLKMEHIRLVEIQNQIWAVAVIWIGTEPTTPRYRGEEERNEAGPIKIWGREIKVLCPKPDRSSMECADMAARK</sequence>
<dbReference type="Proteomes" id="UP000790709">
    <property type="component" value="Unassembled WGS sequence"/>
</dbReference>
<proteinExistence type="predicted"/>
<accession>A0ACB8AZB5</accession>
<name>A0ACB8AZB5_9AGAM</name>
<reference evidence="1" key="1">
    <citation type="journal article" date="2021" name="New Phytol.">
        <title>Evolutionary innovations through gain and loss of genes in the ectomycorrhizal Boletales.</title>
        <authorList>
            <person name="Wu G."/>
            <person name="Miyauchi S."/>
            <person name="Morin E."/>
            <person name="Kuo A."/>
            <person name="Drula E."/>
            <person name="Varga T."/>
            <person name="Kohler A."/>
            <person name="Feng B."/>
            <person name="Cao Y."/>
            <person name="Lipzen A."/>
            <person name="Daum C."/>
            <person name="Hundley H."/>
            <person name="Pangilinan J."/>
            <person name="Johnson J."/>
            <person name="Barry K."/>
            <person name="LaButti K."/>
            <person name="Ng V."/>
            <person name="Ahrendt S."/>
            <person name="Min B."/>
            <person name="Choi I.G."/>
            <person name="Park H."/>
            <person name="Plett J.M."/>
            <person name="Magnuson J."/>
            <person name="Spatafora J.W."/>
            <person name="Nagy L.G."/>
            <person name="Henrissat B."/>
            <person name="Grigoriev I.V."/>
            <person name="Yang Z.L."/>
            <person name="Xu J."/>
            <person name="Martin F.M."/>
        </authorList>
    </citation>
    <scope>NUCLEOTIDE SEQUENCE</scope>
    <source>
        <strain evidence="1">KUC20120723A-06</strain>
    </source>
</reference>
<organism evidence="1 2">
    <name type="scientific">Leucogyrophana mollusca</name>
    <dbReference type="NCBI Taxonomy" id="85980"/>
    <lineage>
        <taxon>Eukaryota</taxon>
        <taxon>Fungi</taxon>
        <taxon>Dikarya</taxon>
        <taxon>Basidiomycota</taxon>
        <taxon>Agaricomycotina</taxon>
        <taxon>Agaricomycetes</taxon>
        <taxon>Agaricomycetidae</taxon>
        <taxon>Boletales</taxon>
        <taxon>Boletales incertae sedis</taxon>
        <taxon>Leucogyrophana</taxon>
    </lineage>
</organism>
<comment type="caution">
    <text evidence="1">The sequence shown here is derived from an EMBL/GenBank/DDBJ whole genome shotgun (WGS) entry which is preliminary data.</text>
</comment>
<dbReference type="EMBL" id="MU266760">
    <property type="protein sequence ID" value="KAH7918605.1"/>
    <property type="molecule type" value="Genomic_DNA"/>
</dbReference>
<protein>
    <submittedName>
        <fullName evidence="1">Uncharacterized protein</fullName>
    </submittedName>
</protein>
<evidence type="ECO:0000313" key="1">
    <source>
        <dbReference type="EMBL" id="KAH7918605.1"/>
    </source>
</evidence>
<keyword evidence="2" id="KW-1185">Reference proteome</keyword>